<feature type="compositionally biased region" description="Low complexity" evidence="1">
    <location>
        <begin position="131"/>
        <end position="153"/>
    </location>
</feature>
<name>A0A6A5T6D0_9PLEO</name>
<accession>A0A6A5T6D0</accession>
<evidence type="ECO:0000313" key="2">
    <source>
        <dbReference type="EMBL" id="KAF1944627.1"/>
    </source>
</evidence>
<keyword evidence="3" id="KW-1185">Reference proteome</keyword>
<feature type="region of interest" description="Disordered" evidence="1">
    <location>
        <begin position="28"/>
        <end position="56"/>
    </location>
</feature>
<dbReference type="EMBL" id="ML976015">
    <property type="protein sequence ID" value="KAF1944627.1"/>
    <property type="molecule type" value="Genomic_DNA"/>
</dbReference>
<sequence length="180" mass="20239">MSRSEGFGFSNRDVECLPATLSVGNHRSRSVESNRSSLEIGVSKTTQLSEQSSTPDTISQARYEIQNMMLIFVIREQILHHGQQKPPRPNKPQERSAHVEAQMPRQKCTCDMCEPLFYKSFWHCKAAPISTSSSRRTRPRTNSAMTSTSYSSSPPECRCNASRCTSRATQSRTLTSLCKT</sequence>
<reference evidence="2" key="1">
    <citation type="journal article" date="2020" name="Stud. Mycol.">
        <title>101 Dothideomycetes genomes: a test case for predicting lifestyles and emergence of pathogens.</title>
        <authorList>
            <person name="Haridas S."/>
            <person name="Albert R."/>
            <person name="Binder M."/>
            <person name="Bloem J."/>
            <person name="Labutti K."/>
            <person name="Salamov A."/>
            <person name="Andreopoulos B."/>
            <person name="Baker S."/>
            <person name="Barry K."/>
            <person name="Bills G."/>
            <person name="Bluhm B."/>
            <person name="Cannon C."/>
            <person name="Castanera R."/>
            <person name="Culley D."/>
            <person name="Daum C."/>
            <person name="Ezra D."/>
            <person name="Gonzalez J."/>
            <person name="Henrissat B."/>
            <person name="Kuo A."/>
            <person name="Liang C."/>
            <person name="Lipzen A."/>
            <person name="Lutzoni F."/>
            <person name="Magnuson J."/>
            <person name="Mondo S."/>
            <person name="Nolan M."/>
            <person name="Ohm R."/>
            <person name="Pangilinan J."/>
            <person name="Park H.-J."/>
            <person name="Ramirez L."/>
            <person name="Alfaro M."/>
            <person name="Sun H."/>
            <person name="Tritt A."/>
            <person name="Yoshinaga Y."/>
            <person name="Zwiers L.-H."/>
            <person name="Turgeon B."/>
            <person name="Goodwin S."/>
            <person name="Spatafora J."/>
            <person name="Crous P."/>
            <person name="Grigoriev I."/>
        </authorList>
    </citation>
    <scope>NUCLEOTIDE SEQUENCE</scope>
    <source>
        <strain evidence="2">CBS 161.51</strain>
    </source>
</reference>
<dbReference type="AlphaFoldDB" id="A0A6A5T6D0"/>
<feature type="region of interest" description="Disordered" evidence="1">
    <location>
        <begin position="131"/>
        <end position="156"/>
    </location>
</feature>
<protein>
    <submittedName>
        <fullName evidence="2">Uncharacterized protein</fullName>
    </submittedName>
</protein>
<gene>
    <name evidence="2" type="ORF">EJ02DRAFT_84093</name>
</gene>
<evidence type="ECO:0000256" key="1">
    <source>
        <dbReference type="SAM" id="MobiDB-lite"/>
    </source>
</evidence>
<organism evidence="2 3">
    <name type="scientific">Clathrospora elynae</name>
    <dbReference type="NCBI Taxonomy" id="706981"/>
    <lineage>
        <taxon>Eukaryota</taxon>
        <taxon>Fungi</taxon>
        <taxon>Dikarya</taxon>
        <taxon>Ascomycota</taxon>
        <taxon>Pezizomycotina</taxon>
        <taxon>Dothideomycetes</taxon>
        <taxon>Pleosporomycetidae</taxon>
        <taxon>Pleosporales</taxon>
        <taxon>Diademaceae</taxon>
        <taxon>Clathrospora</taxon>
    </lineage>
</organism>
<dbReference type="Proteomes" id="UP000800038">
    <property type="component" value="Unassembled WGS sequence"/>
</dbReference>
<feature type="region of interest" description="Disordered" evidence="1">
    <location>
        <begin position="81"/>
        <end position="100"/>
    </location>
</feature>
<feature type="compositionally biased region" description="Polar residues" evidence="1">
    <location>
        <begin position="31"/>
        <end position="56"/>
    </location>
</feature>
<proteinExistence type="predicted"/>
<evidence type="ECO:0000313" key="3">
    <source>
        <dbReference type="Proteomes" id="UP000800038"/>
    </source>
</evidence>